<reference evidence="1 2" key="1">
    <citation type="submission" date="2019-03" db="EMBL/GenBank/DDBJ databases">
        <title>Deep-cultivation of Planctomycetes and their phenomic and genomic characterization uncovers novel biology.</title>
        <authorList>
            <person name="Wiegand S."/>
            <person name="Jogler M."/>
            <person name="Boedeker C."/>
            <person name="Pinto D."/>
            <person name="Vollmers J."/>
            <person name="Rivas-Marin E."/>
            <person name="Kohn T."/>
            <person name="Peeters S.H."/>
            <person name="Heuer A."/>
            <person name="Rast P."/>
            <person name="Oberbeckmann S."/>
            <person name="Bunk B."/>
            <person name="Jeske O."/>
            <person name="Meyerdierks A."/>
            <person name="Storesund J.E."/>
            <person name="Kallscheuer N."/>
            <person name="Luecker S."/>
            <person name="Lage O.M."/>
            <person name="Pohl T."/>
            <person name="Merkel B.J."/>
            <person name="Hornburger P."/>
            <person name="Mueller R.-W."/>
            <person name="Bruemmer F."/>
            <person name="Labrenz M."/>
            <person name="Spormann A.M."/>
            <person name="Op den Camp H."/>
            <person name="Overmann J."/>
            <person name="Amann R."/>
            <person name="Jetten M.S.M."/>
            <person name="Mascher T."/>
            <person name="Medema M.H."/>
            <person name="Devos D.P."/>
            <person name="Kaster A.-K."/>
            <person name="Ovreas L."/>
            <person name="Rohde M."/>
            <person name="Galperin M.Y."/>
            <person name="Jogler C."/>
        </authorList>
    </citation>
    <scope>NUCLEOTIDE SEQUENCE [LARGE SCALE GENOMIC DNA]</scope>
    <source>
        <strain evidence="1 2">Enr17</strain>
    </source>
</reference>
<evidence type="ECO:0000313" key="2">
    <source>
        <dbReference type="Proteomes" id="UP000318313"/>
    </source>
</evidence>
<organism evidence="1 2">
    <name type="scientific">Gimesia fumaroli</name>
    <dbReference type="NCBI Taxonomy" id="2527976"/>
    <lineage>
        <taxon>Bacteria</taxon>
        <taxon>Pseudomonadati</taxon>
        <taxon>Planctomycetota</taxon>
        <taxon>Planctomycetia</taxon>
        <taxon>Planctomycetales</taxon>
        <taxon>Planctomycetaceae</taxon>
        <taxon>Gimesia</taxon>
    </lineage>
</organism>
<evidence type="ECO:0000313" key="1">
    <source>
        <dbReference type="EMBL" id="QDV49604.1"/>
    </source>
</evidence>
<sequence>MSTIQDFSDLKTVKEAAEEFGITTARVRQICIDNNIGSKRGRDRFLTPDDMDKLQEIRTQPKKPQNTFTVSEAAERLGVSDSRIRQLCLENGIGEIKGRDRFISDKGMEKLKSIPRKIGRPKKEI</sequence>
<dbReference type="KEGG" id="gfm:Enr17x_16240"/>
<gene>
    <name evidence="1" type="ORF">Enr17x_16240</name>
</gene>
<dbReference type="Proteomes" id="UP000318313">
    <property type="component" value="Chromosome"/>
</dbReference>
<accession>A0A518I970</accession>
<protein>
    <submittedName>
        <fullName evidence="1">Helix-turn-helix domain protein</fullName>
    </submittedName>
</protein>
<dbReference type="AlphaFoldDB" id="A0A518I970"/>
<keyword evidence="2" id="KW-1185">Reference proteome</keyword>
<name>A0A518I970_9PLAN</name>
<dbReference type="EMBL" id="CP037452">
    <property type="protein sequence ID" value="QDV49604.1"/>
    <property type="molecule type" value="Genomic_DNA"/>
</dbReference>
<proteinExistence type="predicted"/>